<feature type="signal peptide" evidence="1">
    <location>
        <begin position="1"/>
        <end position="20"/>
    </location>
</feature>
<evidence type="ECO:0000256" key="1">
    <source>
        <dbReference type="SAM" id="SignalP"/>
    </source>
</evidence>
<sequence length="135" mass="15309">MRSVLLSISVFLLVSGQIFAEQICGRHDSSAQTNPHAVKQEGNTQKKCHFGQSCPCKSWASTIQRVSSSDSTPEWPTLQRSLSDLERELQELGGVDISSYVQDRANQNTKMMPSYQTTEHRATVDRMQMRMVFRK</sequence>
<keyword evidence="1" id="KW-0732">Signal</keyword>
<dbReference type="AlphaFoldDB" id="A0A7S4P3A4"/>
<organism evidence="2">
    <name type="scientific">Guillardia theta</name>
    <name type="common">Cryptophyte</name>
    <name type="synonym">Cryptomonas phi</name>
    <dbReference type="NCBI Taxonomy" id="55529"/>
    <lineage>
        <taxon>Eukaryota</taxon>
        <taxon>Cryptophyceae</taxon>
        <taxon>Pyrenomonadales</taxon>
        <taxon>Geminigeraceae</taxon>
        <taxon>Guillardia</taxon>
    </lineage>
</organism>
<feature type="chain" id="PRO_5030722407" evidence="1">
    <location>
        <begin position="21"/>
        <end position="135"/>
    </location>
</feature>
<dbReference type="EMBL" id="HBKN01036103">
    <property type="protein sequence ID" value="CAE2322469.1"/>
    <property type="molecule type" value="Transcribed_RNA"/>
</dbReference>
<protein>
    <submittedName>
        <fullName evidence="2">Uncharacterized protein</fullName>
    </submittedName>
</protein>
<proteinExistence type="predicted"/>
<evidence type="ECO:0000313" key="2">
    <source>
        <dbReference type="EMBL" id="CAE2322469.1"/>
    </source>
</evidence>
<accession>A0A7S4P3A4</accession>
<name>A0A7S4P3A4_GUITH</name>
<gene>
    <name evidence="2" type="ORF">GTHE00462_LOCUS28184</name>
</gene>
<reference evidence="2" key="1">
    <citation type="submission" date="2021-01" db="EMBL/GenBank/DDBJ databases">
        <authorList>
            <person name="Corre E."/>
            <person name="Pelletier E."/>
            <person name="Niang G."/>
            <person name="Scheremetjew M."/>
            <person name="Finn R."/>
            <person name="Kale V."/>
            <person name="Holt S."/>
            <person name="Cochrane G."/>
            <person name="Meng A."/>
            <person name="Brown T."/>
            <person name="Cohen L."/>
        </authorList>
    </citation>
    <scope>NUCLEOTIDE SEQUENCE</scope>
    <source>
        <strain evidence="2">CCMP 2712</strain>
    </source>
</reference>